<accession>D1BA66</accession>
<organism evidence="1 2">
    <name type="scientific">Thermanaerovibrio acidaminovorans (strain ATCC 49978 / DSM 6589 / Su883)</name>
    <name type="common">Selenomonas acidaminovorans</name>
    <dbReference type="NCBI Taxonomy" id="525903"/>
    <lineage>
        <taxon>Bacteria</taxon>
        <taxon>Thermotogati</taxon>
        <taxon>Synergistota</taxon>
        <taxon>Synergistia</taxon>
        <taxon>Synergistales</taxon>
        <taxon>Synergistaceae</taxon>
        <taxon>Thermanaerovibrio</taxon>
    </lineage>
</organism>
<sequence>MAEDNRPLHAVFAFVGPAGTGKSQRAQMVAANLGAEYIIDDGLVVRRGQIVCGRSAKTERNQVKAIRRAMFEFEDHRLAVASFFAQIPPTGIMIIATSDGMAMKIASRLGLSRPQRIVRIEEVSTPEEIAKAKRERRGKGQHVIPVSHVQVRRDFAGKLVGRLKVLWRSQGESYEGEKTIVRPPFNFIGALHIEPQAVGQMITHIALLTPQVSKVCQVRVKPGDDDRISVVLDLGLTPGGRTFLEVISQVKRRVILGVRYFTGIEISQFDINVSEVFF</sequence>
<name>D1BA66_THEAS</name>
<dbReference type="InterPro" id="IPR027417">
    <property type="entry name" value="P-loop_NTPase"/>
</dbReference>
<dbReference type="Proteomes" id="UP000002030">
    <property type="component" value="Chromosome"/>
</dbReference>
<evidence type="ECO:0000313" key="1">
    <source>
        <dbReference type="EMBL" id="ACZ19169.1"/>
    </source>
</evidence>
<dbReference type="OrthoDB" id="5429664at2"/>
<reference evidence="1 2" key="1">
    <citation type="journal article" date="2009" name="Stand. Genomic Sci.">
        <title>Complete genome sequence of Thermanaerovibrio acidaminovorans type strain (Su883).</title>
        <authorList>
            <person name="Chovatia M."/>
            <person name="Sikorski J."/>
            <person name="Schroder M."/>
            <person name="Lapidus A."/>
            <person name="Nolan M."/>
            <person name="Tice H."/>
            <person name="Glavina Del Rio T."/>
            <person name="Copeland A."/>
            <person name="Cheng J.F."/>
            <person name="Lucas S."/>
            <person name="Chen F."/>
            <person name="Bruce D."/>
            <person name="Goodwin L."/>
            <person name="Pitluck S."/>
            <person name="Ivanova N."/>
            <person name="Mavromatis K."/>
            <person name="Ovchinnikova G."/>
            <person name="Pati A."/>
            <person name="Chen A."/>
            <person name="Palaniappan K."/>
            <person name="Land M."/>
            <person name="Hauser L."/>
            <person name="Chang Y.J."/>
            <person name="Jeffries C.D."/>
            <person name="Chain P."/>
            <person name="Saunders E."/>
            <person name="Detter J.C."/>
            <person name="Brettin T."/>
            <person name="Rohde M."/>
            <person name="Goker M."/>
            <person name="Spring S."/>
            <person name="Bristow J."/>
            <person name="Markowitz V."/>
            <person name="Hugenholtz P."/>
            <person name="Kyrpides N.C."/>
            <person name="Klenk H.P."/>
            <person name="Eisen J.A."/>
        </authorList>
    </citation>
    <scope>NUCLEOTIDE SEQUENCE [LARGE SCALE GENOMIC DNA]</scope>
    <source>
        <strain evidence="2">ATCC 49978 / DSM 6589 / Su883</strain>
    </source>
</reference>
<dbReference type="EnsemblBacteria" id="ACZ19169">
    <property type="protein sequence ID" value="ACZ19169"/>
    <property type="gene ID" value="Taci_0937"/>
</dbReference>
<evidence type="ECO:0000313" key="2">
    <source>
        <dbReference type="Proteomes" id="UP000002030"/>
    </source>
</evidence>
<dbReference type="SUPFAM" id="SSF52540">
    <property type="entry name" value="P-loop containing nucleoside triphosphate hydrolases"/>
    <property type="match status" value="1"/>
</dbReference>
<gene>
    <name evidence="1" type="ordered locus">Taci_0937</name>
</gene>
<dbReference type="AlphaFoldDB" id="D1BA66"/>
<dbReference type="Gene3D" id="3.40.50.300">
    <property type="entry name" value="P-loop containing nucleotide triphosphate hydrolases"/>
    <property type="match status" value="1"/>
</dbReference>
<protein>
    <submittedName>
        <fullName evidence="1">Uncharacterized protein</fullName>
    </submittedName>
</protein>
<dbReference type="RefSeq" id="WP_012869684.1">
    <property type="nucleotide sequence ID" value="NC_013522.1"/>
</dbReference>
<dbReference type="eggNOG" id="COG0464">
    <property type="taxonomic scope" value="Bacteria"/>
</dbReference>
<dbReference type="STRING" id="525903.Taci_0937"/>
<dbReference type="KEGG" id="tai:Taci_0937"/>
<dbReference type="EMBL" id="CP001818">
    <property type="protein sequence ID" value="ACZ19169.1"/>
    <property type="molecule type" value="Genomic_DNA"/>
</dbReference>
<dbReference type="HOGENOM" id="CLU_056712_0_0_0"/>
<proteinExistence type="predicted"/>
<keyword evidence="2" id="KW-1185">Reference proteome</keyword>